<reference evidence="2 3" key="1">
    <citation type="submission" date="2024-10" db="EMBL/GenBank/DDBJ databases">
        <title>Updated reference genomes for cyclostephanoid diatoms.</title>
        <authorList>
            <person name="Roberts W.R."/>
            <person name="Alverson A.J."/>
        </authorList>
    </citation>
    <scope>NUCLEOTIDE SEQUENCE [LARGE SCALE GENOMIC DNA]</scope>
    <source>
        <strain evidence="2 3">AJA010-31</strain>
    </source>
</reference>
<feature type="compositionally biased region" description="Low complexity" evidence="1">
    <location>
        <begin position="232"/>
        <end position="242"/>
    </location>
</feature>
<organism evidence="2 3">
    <name type="scientific">Cyclotella atomus</name>
    <dbReference type="NCBI Taxonomy" id="382360"/>
    <lineage>
        <taxon>Eukaryota</taxon>
        <taxon>Sar</taxon>
        <taxon>Stramenopiles</taxon>
        <taxon>Ochrophyta</taxon>
        <taxon>Bacillariophyta</taxon>
        <taxon>Coscinodiscophyceae</taxon>
        <taxon>Thalassiosirophycidae</taxon>
        <taxon>Stephanodiscales</taxon>
        <taxon>Stephanodiscaceae</taxon>
        <taxon>Cyclotella</taxon>
    </lineage>
</organism>
<feature type="region of interest" description="Disordered" evidence="1">
    <location>
        <begin position="223"/>
        <end position="250"/>
    </location>
</feature>
<protein>
    <submittedName>
        <fullName evidence="2">Uncharacterized protein</fullName>
    </submittedName>
</protein>
<dbReference type="Proteomes" id="UP001530400">
    <property type="component" value="Unassembled WGS sequence"/>
</dbReference>
<feature type="region of interest" description="Disordered" evidence="1">
    <location>
        <begin position="592"/>
        <end position="619"/>
    </location>
</feature>
<sequence>MSSLLLRRSAATLTAARSASTHQLKRCARASRFVRSRSSMSTIEAISPQHTSLLPSSSIQSRHFSSPATTTDYNDNDDLLLFPTKHSSKLPPAICPPSLLRSEVESLFDAPIGSLIPYHPPSNKQLRSVSEEVEYAYYQSDAVVQRVEYVMRGLNAVISEESFVSRSVDRGYMTVYTEDNEQSGGSSGLTRQECFRAMMDLLERMGEEGEAFVELRTRVRSQLVGGTDQNGSSSDSSSSSSSDSDDDEVDEAAVKEFTEYTEERMRSAGFATATSSDTTTASTLNDMGEDDLKLNPQDYQFGAAPGVTVHMYDLLLDSLACLCKEQYSPDGPSANHDAVDLIEVMEHQPPPQFANDILDQVLNTHWMDGGDIGLGSAADAANALNKIAQGVGIGAGTGSGALARYTAMEFDIRTCPTPMTFNTVLRIASEFNHVSHANMVQEALVLSGSVTSSKNEEDDERKLKMEQDRLRDITMNAAFSTYAQMAHTSAMTLRTIKASTKKATSRQAIKRQAKMLDTGFANKRQVDIISGRNAATYNYLIGTLSKCLPPSITRGNMAFGLYHKACVQEGVMDEGLVKSMMRLGGYDVESMNGSLESSSSSSSSSSATPPPVSNGPLFDKFMQEELGNGADVALEKGRRLRHDRNYRMRRFVDWDDTY</sequence>
<evidence type="ECO:0000256" key="1">
    <source>
        <dbReference type="SAM" id="MobiDB-lite"/>
    </source>
</evidence>
<name>A0ABD3N051_9STRA</name>
<feature type="compositionally biased region" description="Low complexity" evidence="1">
    <location>
        <begin position="267"/>
        <end position="283"/>
    </location>
</feature>
<keyword evidence="3" id="KW-1185">Reference proteome</keyword>
<proteinExistence type="predicted"/>
<evidence type="ECO:0000313" key="3">
    <source>
        <dbReference type="Proteomes" id="UP001530400"/>
    </source>
</evidence>
<feature type="region of interest" description="Disordered" evidence="1">
    <location>
        <begin position="265"/>
        <end position="289"/>
    </location>
</feature>
<accession>A0ABD3N051</accession>
<evidence type="ECO:0000313" key="2">
    <source>
        <dbReference type="EMBL" id="KAL3768638.1"/>
    </source>
</evidence>
<comment type="caution">
    <text evidence="2">The sequence shown here is derived from an EMBL/GenBank/DDBJ whole genome shotgun (WGS) entry which is preliminary data.</text>
</comment>
<dbReference type="EMBL" id="JALLPJ020001342">
    <property type="protein sequence ID" value="KAL3768638.1"/>
    <property type="molecule type" value="Genomic_DNA"/>
</dbReference>
<dbReference type="AlphaFoldDB" id="A0ABD3N051"/>
<feature type="compositionally biased region" description="Low complexity" evidence="1">
    <location>
        <begin position="597"/>
        <end position="606"/>
    </location>
</feature>
<gene>
    <name evidence="2" type="ORF">ACHAWO_001107</name>
</gene>